<sequence length="314" mass="35481">MREQPINKDIQALLIARLTGKMGDKNTIEKISSNFGQFYTKLLPETLKKDMGIGAIVSYIDCKSGKFTQIINSFKDPLIFYQTSVNGWASNFFIGCRNDLIIVCLEHLLNTDHETIQKLPDRPLSIIEQKLAKLIVTKIATILDQFVSISPSTLNPLNGPYDIDYLNQNTNQLSNKFFSAINMEIIVNYTVSPFILIVPQEILLKTTLASAPIQDQSSPIEDSPNPLPLIKYPLYVNLETRINLKQMTIKDILQLKVGQTIPFLDSDNNCVILNINGKDVYSCELGRIGKNYTVRIKDKINFIPESIGKNQIRK</sequence>
<dbReference type="SUPFAM" id="SSF101801">
    <property type="entry name" value="Surface presentation of antigens (SPOA)"/>
    <property type="match status" value="1"/>
</dbReference>
<reference evidence="12" key="1">
    <citation type="submission" date="2019-02" db="EMBL/GenBank/DDBJ databases">
        <title>A novel Candidatus Liberibacter species associated with the New Zealand native fuchsia psyllid, Ctenarytaina fuchsiae.</title>
        <authorList>
            <person name="Thompson S.M."/>
            <person name="Jorgensen N."/>
            <person name="David C."/>
            <person name="Bulman S.R."/>
            <person name="Smith G.R."/>
        </authorList>
    </citation>
    <scope>NUCLEOTIDE SEQUENCE</scope>
    <source>
        <strain evidence="12">Oxford</strain>
    </source>
</reference>
<evidence type="ECO:0000256" key="1">
    <source>
        <dbReference type="ARBA" id="ARBA00004117"/>
    </source>
</evidence>
<keyword evidence="8" id="KW-0472">Membrane</keyword>
<evidence type="ECO:0000256" key="3">
    <source>
        <dbReference type="ARBA" id="ARBA00011049"/>
    </source>
</evidence>
<evidence type="ECO:0000313" key="12">
    <source>
        <dbReference type="EMBL" id="MBL0848624.1"/>
    </source>
</evidence>
<evidence type="ECO:0000256" key="10">
    <source>
        <dbReference type="ARBA" id="ARBA00025044"/>
    </source>
</evidence>
<protein>
    <recommendedName>
        <fullName evidence="4">Flagellar motor switch protein FliM</fullName>
    </recommendedName>
</protein>
<name>A0A937DLJ2_9HYPH</name>
<comment type="caution">
    <text evidence="12">The sequence shown here is derived from an EMBL/GenBank/DDBJ whole genome shotgun (WGS) entry which is preliminary data.</text>
</comment>
<evidence type="ECO:0000313" key="13">
    <source>
        <dbReference type="Proteomes" id="UP000736856"/>
    </source>
</evidence>
<comment type="similarity">
    <text evidence="3">Belongs to the FliM family.</text>
</comment>
<evidence type="ECO:0000256" key="5">
    <source>
        <dbReference type="ARBA" id="ARBA00022475"/>
    </source>
</evidence>
<gene>
    <name evidence="12" type="ORF">EU981_00745</name>
</gene>
<evidence type="ECO:0000256" key="9">
    <source>
        <dbReference type="ARBA" id="ARBA00023143"/>
    </source>
</evidence>
<keyword evidence="7" id="KW-0283">Flagellar rotation</keyword>
<dbReference type="InterPro" id="IPR001543">
    <property type="entry name" value="FliN-like_C"/>
</dbReference>
<dbReference type="PANTHER" id="PTHR30034">
    <property type="entry name" value="FLAGELLAR MOTOR SWITCH PROTEIN FLIM"/>
    <property type="match status" value="1"/>
</dbReference>
<evidence type="ECO:0000256" key="7">
    <source>
        <dbReference type="ARBA" id="ARBA00022779"/>
    </source>
</evidence>
<dbReference type="GO" id="GO:0005886">
    <property type="term" value="C:plasma membrane"/>
    <property type="evidence" value="ECO:0007669"/>
    <property type="project" value="UniProtKB-SubCell"/>
</dbReference>
<keyword evidence="6" id="KW-0145">Chemotaxis</keyword>
<dbReference type="PANTHER" id="PTHR30034:SF6">
    <property type="entry name" value="YOP PROTEINS TRANSLOCATION PROTEIN Q"/>
    <property type="match status" value="1"/>
</dbReference>
<keyword evidence="12" id="KW-0966">Cell projection</keyword>
<comment type="function">
    <text evidence="10">FliM is one of three proteins (FliG, FliN, FliM) that forms the rotor-mounted switch complex (C ring), located at the base of the basal body. This complex interacts with the CheY and CheZ chemotaxis proteins, in addition to contacting components of the motor that determine the direction of flagellar rotation.</text>
</comment>
<dbReference type="GO" id="GO:0050918">
    <property type="term" value="P:positive chemotaxis"/>
    <property type="evidence" value="ECO:0007669"/>
    <property type="project" value="TreeGrafter"/>
</dbReference>
<dbReference type="InterPro" id="IPR028976">
    <property type="entry name" value="CheC-like_sf"/>
</dbReference>
<accession>A0A937DLJ2</accession>
<keyword evidence="9" id="KW-0975">Bacterial flagellum</keyword>
<comment type="subcellular location">
    <subcellularLocation>
        <location evidence="1">Bacterial flagellum basal body</location>
    </subcellularLocation>
    <subcellularLocation>
        <location evidence="2">Cell membrane</location>
        <topology evidence="2">Peripheral membrane protein</topology>
    </subcellularLocation>
</comment>
<feature type="domain" description="Flagellar motor switch protein FliN-like C-terminal" evidence="11">
    <location>
        <begin position="236"/>
        <end position="300"/>
    </location>
</feature>
<evidence type="ECO:0000259" key="11">
    <source>
        <dbReference type="Pfam" id="PF01052"/>
    </source>
</evidence>
<dbReference type="InterPro" id="IPR036429">
    <property type="entry name" value="SpoA-like_sf"/>
</dbReference>
<dbReference type="Pfam" id="PF01052">
    <property type="entry name" value="FliMN_C"/>
    <property type="match status" value="1"/>
</dbReference>
<keyword evidence="12" id="KW-0282">Flagellum</keyword>
<proteinExistence type="inferred from homology"/>
<keyword evidence="12" id="KW-0969">Cilium</keyword>
<keyword evidence="5" id="KW-1003">Cell membrane</keyword>
<organism evidence="12 13">
    <name type="scientific">Candidatus Liberibacter ctenarytainae</name>
    <dbReference type="NCBI Taxonomy" id="2020335"/>
    <lineage>
        <taxon>Bacteria</taxon>
        <taxon>Pseudomonadati</taxon>
        <taxon>Pseudomonadota</taxon>
        <taxon>Alphaproteobacteria</taxon>
        <taxon>Hyphomicrobiales</taxon>
        <taxon>Rhizobiaceae</taxon>
        <taxon>Liberibacter</taxon>
    </lineage>
</organism>
<dbReference type="AlphaFoldDB" id="A0A937DLJ2"/>
<dbReference type="GO" id="GO:0009425">
    <property type="term" value="C:bacterial-type flagellum basal body"/>
    <property type="evidence" value="ECO:0007669"/>
    <property type="project" value="UniProtKB-SubCell"/>
</dbReference>
<evidence type="ECO:0000256" key="4">
    <source>
        <dbReference type="ARBA" id="ARBA00021898"/>
    </source>
</evidence>
<evidence type="ECO:0000256" key="6">
    <source>
        <dbReference type="ARBA" id="ARBA00022500"/>
    </source>
</evidence>
<dbReference type="GO" id="GO:0071978">
    <property type="term" value="P:bacterial-type flagellum-dependent swarming motility"/>
    <property type="evidence" value="ECO:0007669"/>
    <property type="project" value="TreeGrafter"/>
</dbReference>
<dbReference type="EMBL" id="SEOL01000001">
    <property type="protein sequence ID" value="MBL0848624.1"/>
    <property type="molecule type" value="Genomic_DNA"/>
</dbReference>
<dbReference type="Gene3D" id="2.30.330.10">
    <property type="entry name" value="SpoA-like"/>
    <property type="match status" value="1"/>
</dbReference>
<dbReference type="Proteomes" id="UP000736856">
    <property type="component" value="Unassembled WGS sequence"/>
</dbReference>
<evidence type="ECO:0000256" key="8">
    <source>
        <dbReference type="ARBA" id="ARBA00023136"/>
    </source>
</evidence>
<evidence type="ECO:0000256" key="2">
    <source>
        <dbReference type="ARBA" id="ARBA00004202"/>
    </source>
</evidence>
<dbReference type="Gene3D" id="3.40.1550.10">
    <property type="entry name" value="CheC-like"/>
    <property type="match status" value="1"/>
</dbReference>